<dbReference type="InterPro" id="IPR050498">
    <property type="entry name" value="Ycf3"/>
</dbReference>
<dbReference type="InterPro" id="IPR011990">
    <property type="entry name" value="TPR-like_helical_dom_sf"/>
</dbReference>
<feature type="repeat" description="TPR" evidence="3">
    <location>
        <begin position="6"/>
        <end position="39"/>
    </location>
</feature>
<evidence type="ECO:0000256" key="3">
    <source>
        <dbReference type="PROSITE-ProRule" id="PRU00339"/>
    </source>
</evidence>
<organism evidence="4 6">
    <name type="scientific">Candidatus Methanodesulfokora washburnensis</name>
    <dbReference type="NCBI Taxonomy" id="2478471"/>
    <lineage>
        <taxon>Archaea</taxon>
        <taxon>Thermoproteota</taxon>
        <taxon>Candidatus Korarchaeia</taxon>
        <taxon>Candidatus Korarchaeia incertae sedis</taxon>
        <taxon>Candidatus Methanodesulfokora</taxon>
    </lineage>
</organism>
<keyword evidence="1" id="KW-0677">Repeat</keyword>
<keyword evidence="6" id="KW-1185">Reference proteome</keyword>
<dbReference type="Gene3D" id="1.25.40.10">
    <property type="entry name" value="Tetratricopeptide repeat domain"/>
    <property type="match status" value="1"/>
</dbReference>
<gene>
    <name evidence="4" type="ORF">D6D85_05645</name>
    <name evidence="5" type="ORF">EF810_02520</name>
</gene>
<name>A0A429GPN8_9CREN</name>
<dbReference type="RefSeq" id="WP_125671054.1">
    <property type="nucleotide sequence ID" value="NZ_RCOS01000070.1"/>
</dbReference>
<accession>A0A429GPN8</accession>
<evidence type="ECO:0000313" key="6">
    <source>
        <dbReference type="Proteomes" id="UP000277582"/>
    </source>
</evidence>
<proteinExistence type="predicted"/>
<reference evidence="4 6" key="1">
    <citation type="submission" date="2018-10" db="EMBL/GenBank/DDBJ databases">
        <title>Co-occurring genomic capacity for anaerobic methane metabolism and dissimilatory sulfite reduction discovered in the Korarchaeota.</title>
        <authorList>
            <person name="Mckay L.J."/>
            <person name="Dlakic M."/>
            <person name="Fields M.W."/>
            <person name="Delmont T.O."/>
            <person name="Eren A.M."/>
            <person name="Jay Z.J."/>
            <person name="Klingelsmith K.B."/>
            <person name="Rusch D.B."/>
            <person name="Inskeep W.P."/>
        </authorList>
    </citation>
    <scope>NUCLEOTIDE SEQUENCE [LARGE SCALE GENOMIC DNA]</scope>
    <source>
        <strain evidence="4 6">MDKW</strain>
    </source>
</reference>
<dbReference type="PANTHER" id="PTHR44858:SF1">
    <property type="entry name" value="UDP-N-ACETYLGLUCOSAMINE--PEPTIDE N-ACETYLGLUCOSAMINYLTRANSFERASE SPINDLY-RELATED"/>
    <property type="match status" value="1"/>
</dbReference>
<dbReference type="SUPFAM" id="SSF48452">
    <property type="entry name" value="TPR-like"/>
    <property type="match status" value="1"/>
</dbReference>
<feature type="repeat" description="TPR" evidence="3">
    <location>
        <begin position="40"/>
        <end position="73"/>
    </location>
</feature>
<dbReference type="Pfam" id="PF13414">
    <property type="entry name" value="TPR_11"/>
    <property type="match status" value="1"/>
</dbReference>
<sequence length="126" mass="14378">MGGESAEVYYNRGVTFINYRKYEDAVEALSKAIELEPDLARAYYNRGIAFLNLNKYDEAMKDFDKAWLMREKLFSMGAEVVSAVLKAISANPDQLKKEAPVWLDRAKEVYDLLSDEVKGLVEQLKS</sequence>
<dbReference type="PROSITE" id="PS50005">
    <property type="entry name" value="TPR"/>
    <property type="match status" value="2"/>
</dbReference>
<dbReference type="PANTHER" id="PTHR44858">
    <property type="entry name" value="TETRATRICOPEPTIDE REPEAT PROTEIN 6"/>
    <property type="match status" value="1"/>
</dbReference>
<keyword evidence="2 3" id="KW-0802">TPR repeat</keyword>
<comment type="caution">
    <text evidence="4">The sequence shown here is derived from an EMBL/GenBank/DDBJ whole genome shotgun (WGS) entry which is preliminary data.</text>
</comment>
<dbReference type="EMBL" id="RXII01000045">
    <property type="protein sequence ID" value="RZN62515.1"/>
    <property type="molecule type" value="Genomic_DNA"/>
</dbReference>
<protein>
    <submittedName>
        <fullName evidence="4">Tetratricopeptide repeat protein</fullName>
    </submittedName>
</protein>
<dbReference type="InterPro" id="IPR019734">
    <property type="entry name" value="TPR_rpt"/>
</dbReference>
<evidence type="ECO:0000313" key="5">
    <source>
        <dbReference type="EMBL" id="RZN62515.1"/>
    </source>
</evidence>
<evidence type="ECO:0000256" key="2">
    <source>
        <dbReference type="ARBA" id="ARBA00022803"/>
    </source>
</evidence>
<dbReference type="AlphaFoldDB" id="A0A429GPN8"/>
<evidence type="ECO:0000313" key="4">
    <source>
        <dbReference type="EMBL" id="RSN75719.1"/>
    </source>
</evidence>
<dbReference type="Proteomes" id="UP000316217">
    <property type="component" value="Unassembled WGS sequence"/>
</dbReference>
<reference evidence="5 7" key="2">
    <citation type="journal article" date="2019" name="Nat. Microbiol.">
        <title>Wide diversity of methane and short-chain alkane metabolisms in uncultured archaea.</title>
        <authorList>
            <person name="Borrel G."/>
            <person name="Adam P.S."/>
            <person name="McKay L.J."/>
            <person name="Chen L.X."/>
            <person name="Sierra-Garcia I.N."/>
            <person name="Sieber C.M."/>
            <person name="Letourneur Q."/>
            <person name="Ghozlane A."/>
            <person name="Andersen G.L."/>
            <person name="Li W.J."/>
            <person name="Hallam S.J."/>
            <person name="Muyzer G."/>
            <person name="de Oliveira V.M."/>
            <person name="Inskeep W.P."/>
            <person name="Banfield J.F."/>
            <person name="Gribaldo S."/>
        </authorList>
    </citation>
    <scope>NUCLEOTIDE SEQUENCE [LARGE SCALE GENOMIC DNA]</scope>
    <source>
        <strain evidence="5">NM4</strain>
    </source>
</reference>
<evidence type="ECO:0000256" key="1">
    <source>
        <dbReference type="ARBA" id="ARBA00022737"/>
    </source>
</evidence>
<evidence type="ECO:0000313" key="7">
    <source>
        <dbReference type="Proteomes" id="UP000316217"/>
    </source>
</evidence>
<dbReference type="OrthoDB" id="115601at2157"/>
<dbReference type="SMART" id="SM00028">
    <property type="entry name" value="TPR"/>
    <property type="match status" value="2"/>
</dbReference>
<dbReference type="PROSITE" id="PS50293">
    <property type="entry name" value="TPR_REGION"/>
    <property type="match status" value="2"/>
</dbReference>
<dbReference type="EMBL" id="RCOS01000070">
    <property type="protein sequence ID" value="RSN75719.1"/>
    <property type="molecule type" value="Genomic_DNA"/>
</dbReference>
<dbReference type="Proteomes" id="UP000277582">
    <property type="component" value="Unassembled WGS sequence"/>
</dbReference>